<dbReference type="Pfam" id="PF00593">
    <property type="entry name" value="TonB_dep_Rec_b-barrel"/>
    <property type="match status" value="1"/>
</dbReference>
<dbReference type="Pfam" id="PF07715">
    <property type="entry name" value="Plug"/>
    <property type="match status" value="1"/>
</dbReference>
<reference evidence="14 15" key="1">
    <citation type="submission" date="2018-05" db="EMBL/GenBank/DDBJ databases">
        <title>Marinifilum breve JC075T sp. nov., a marine bacterium isolated from Yongle Blue Hole in the South China Sea.</title>
        <authorList>
            <person name="Fu T."/>
        </authorList>
    </citation>
    <scope>NUCLEOTIDE SEQUENCE [LARGE SCALE GENOMIC DNA]</scope>
    <source>
        <strain evidence="14 15">JC075</strain>
    </source>
</reference>
<evidence type="ECO:0000256" key="2">
    <source>
        <dbReference type="ARBA" id="ARBA00022448"/>
    </source>
</evidence>
<keyword evidence="2 10" id="KW-0813">Transport</keyword>
<evidence type="ECO:0000256" key="10">
    <source>
        <dbReference type="PROSITE-ProRule" id="PRU01360"/>
    </source>
</evidence>
<dbReference type="AlphaFoldDB" id="A0A2V3ZT97"/>
<evidence type="ECO:0000259" key="13">
    <source>
        <dbReference type="Pfam" id="PF07715"/>
    </source>
</evidence>
<dbReference type="EMBL" id="QFLI01000010">
    <property type="protein sequence ID" value="PXX97084.1"/>
    <property type="molecule type" value="Genomic_DNA"/>
</dbReference>
<dbReference type="InterPro" id="IPR012910">
    <property type="entry name" value="Plug_dom"/>
</dbReference>
<evidence type="ECO:0000259" key="12">
    <source>
        <dbReference type="Pfam" id="PF00593"/>
    </source>
</evidence>
<keyword evidence="3 10" id="KW-1134">Transmembrane beta strand</keyword>
<evidence type="ECO:0000256" key="9">
    <source>
        <dbReference type="ARBA" id="ARBA00023237"/>
    </source>
</evidence>
<dbReference type="InterPro" id="IPR037066">
    <property type="entry name" value="Plug_dom_sf"/>
</dbReference>
<evidence type="ECO:0000256" key="1">
    <source>
        <dbReference type="ARBA" id="ARBA00004571"/>
    </source>
</evidence>
<dbReference type="InterPro" id="IPR039426">
    <property type="entry name" value="TonB-dep_rcpt-like"/>
</dbReference>
<gene>
    <name evidence="14" type="ORF">DF185_18860</name>
</gene>
<dbReference type="PANTHER" id="PTHR30069:SF29">
    <property type="entry name" value="HEMOGLOBIN AND HEMOGLOBIN-HAPTOGLOBIN-BINDING PROTEIN 1-RELATED"/>
    <property type="match status" value="1"/>
</dbReference>
<dbReference type="InterPro" id="IPR036942">
    <property type="entry name" value="Beta-barrel_TonB_sf"/>
</dbReference>
<evidence type="ECO:0000256" key="7">
    <source>
        <dbReference type="ARBA" id="ARBA00023136"/>
    </source>
</evidence>
<proteinExistence type="inferred from homology"/>
<comment type="subcellular location">
    <subcellularLocation>
        <location evidence="1 10">Cell outer membrane</location>
        <topology evidence="1 10">Multi-pass membrane protein</topology>
    </subcellularLocation>
</comment>
<comment type="caution">
    <text evidence="14">The sequence shown here is derived from an EMBL/GenBank/DDBJ whole genome shotgun (WGS) entry which is preliminary data.</text>
</comment>
<dbReference type="GO" id="GO:0015344">
    <property type="term" value="F:siderophore uptake transmembrane transporter activity"/>
    <property type="evidence" value="ECO:0007669"/>
    <property type="project" value="TreeGrafter"/>
</dbReference>
<evidence type="ECO:0000256" key="5">
    <source>
        <dbReference type="ARBA" id="ARBA00022729"/>
    </source>
</evidence>
<keyword evidence="7 10" id="KW-0472">Membrane</keyword>
<evidence type="ECO:0000256" key="8">
    <source>
        <dbReference type="ARBA" id="ARBA00023170"/>
    </source>
</evidence>
<sequence length="671" mass="77513">MKQLLRLSFIVLFNISLSHTTNSQTKVDTTKIYNLLEVNIIRDKIRNEIIPVQVLSGKELKSLNAYSVADAIRYFSGIQIKDYGGIGGLKTVNVRSMGSHHVGVFYDGIQIGNAQNGIVDLGRFSLDNMESISIYNGQKSALFQPAKNYASASALFLRTKTPVFKNSKTNHLNVGFKTGSFDLYNPSVLWEHKFNDKISSSFNTEFMYTSGKYKFTYAKKDGYKTTETRKNGDVKMLRIEGSLFGKIKNGHWKTKLYLYDSERGYPGASVREEPGKFKHQDRQWDNNFVVQGSFKKKLTTNYSLLLNAKYAYDYMHYLSDPRLDVSTMYVNNHYKQQEAYFSAAQLYSINYLWSVSLASDIQFNILDADLTNFVYPERYTILNALASSFCFNKLKVQGSLLHTRVINSTKVEGGKAKNMSEFTPTLVLSYQPFSEDKFHIRAFYKRVFRMPTFNDLYYTFIGNKNLNPEFTSQYNIGATYHKQFESGLVKNIKIKVDAYYNEVEDKIIAIPTSNQFRWTMINLGIVEIRGIDASVSTKFKIRDFYINTLLNYTYQKAQDFTDRNSEWYGGQIPYIPWHSGSLITNITHKGWGFNYSFIYTGERYEAVANIKENYAQPWYTHDLSLSKEIKFNKYFLRITGEVNNVLNQQYEVVQCYPMPGTNVKFKLNLIL</sequence>
<evidence type="ECO:0000256" key="6">
    <source>
        <dbReference type="ARBA" id="ARBA00023077"/>
    </source>
</evidence>
<accession>A0A2V3ZT97</accession>
<feature type="domain" description="TonB-dependent receptor plug" evidence="13">
    <location>
        <begin position="47"/>
        <end position="144"/>
    </location>
</feature>
<dbReference type="InterPro" id="IPR000531">
    <property type="entry name" value="Beta-barrel_TonB"/>
</dbReference>
<comment type="similarity">
    <text evidence="10 11">Belongs to the TonB-dependent receptor family.</text>
</comment>
<keyword evidence="4 10" id="KW-0812">Transmembrane</keyword>
<feature type="domain" description="TonB-dependent receptor-like beta-barrel" evidence="12">
    <location>
        <begin position="249"/>
        <end position="645"/>
    </location>
</feature>
<keyword evidence="5" id="KW-0732">Signal</keyword>
<dbReference type="GO" id="GO:0044718">
    <property type="term" value="P:siderophore transmembrane transport"/>
    <property type="evidence" value="ECO:0007669"/>
    <property type="project" value="TreeGrafter"/>
</dbReference>
<evidence type="ECO:0000313" key="14">
    <source>
        <dbReference type="EMBL" id="PXX97084.1"/>
    </source>
</evidence>
<organism evidence="14 15">
    <name type="scientific">Marinifilum breve</name>
    <dbReference type="NCBI Taxonomy" id="2184082"/>
    <lineage>
        <taxon>Bacteria</taxon>
        <taxon>Pseudomonadati</taxon>
        <taxon>Bacteroidota</taxon>
        <taxon>Bacteroidia</taxon>
        <taxon>Marinilabiliales</taxon>
        <taxon>Marinifilaceae</taxon>
    </lineage>
</organism>
<dbReference type="GO" id="GO:0009279">
    <property type="term" value="C:cell outer membrane"/>
    <property type="evidence" value="ECO:0007669"/>
    <property type="project" value="UniProtKB-SubCell"/>
</dbReference>
<evidence type="ECO:0000256" key="3">
    <source>
        <dbReference type="ARBA" id="ARBA00022452"/>
    </source>
</evidence>
<dbReference type="OrthoDB" id="9762903at2"/>
<dbReference type="PROSITE" id="PS52016">
    <property type="entry name" value="TONB_DEPENDENT_REC_3"/>
    <property type="match status" value="1"/>
</dbReference>
<dbReference type="Gene3D" id="2.170.130.10">
    <property type="entry name" value="TonB-dependent receptor, plug domain"/>
    <property type="match status" value="1"/>
</dbReference>
<dbReference type="PANTHER" id="PTHR30069">
    <property type="entry name" value="TONB-DEPENDENT OUTER MEMBRANE RECEPTOR"/>
    <property type="match status" value="1"/>
</dbReference>
<dbReference type="SUPFAM" id="SSF56935">
    <property type="entry name" value="Porins"/>
    <property type="match status" value="1"/>
</dbReference>
<protein>
    <submittedName>
        <fullName evidence="14">TonB-dependent receptor</fullName>
    </submittedName>
</protein>
<keyword evidence="15" id="KW-1185">Reference proteome</keyword>
<keyword evidence="9 10" id="KW-0998">Cell outer membrane</keyword>
<dbReference type="RefSeq" id="WP_110362540.1">
    <property type="nucleotide sequence ID" value="NZ_QFLI01000010.1"/>
</dbReference>
<evidence type="ECO:0000256" key="4">
    <source>
        <dbReference type="ARBA" id="ARBA00022692"/>
    </source>
</evidence>
<evidence type="ECO:0000256" key="11">
    <source>
        <dbReference type="RuleBase" id="RU003357"/>
    </source>
</evidence>
<dbReference type="Proteomes" id="UP000248079">
    <property type="component" value="Unassembled WGS sequence"/>
</dbReference>
<evidence type="ECO:0000313" key="15">
    <source>
        <dbReference type="Proteomes" id="UP000248079"/>
    </source>
</evidence>
<name>A0A2V3ZT97_9BACT</name>
<keyword evidence="8 14" id="KW-0675">Receptor</keyword>
<keyword evidence="6 11" id="KW-0798">TonB box</keyword>
<dbReference type="Gene3D" id="2.40.170.20">
    <property type="entry name" value="TonB-dependent receptor, beta-barrel domain"/>
    <property type="match status" value="1"/>
</dbReference>